<evidence type="ECO:0000313" key="2">
    <source>
        <dbReference type="EMBL" id="PIW19175.1"/>
    </source>
</evidence>
<accession>A0A2M7GAP6</accession>
<evidence type="ECO:0000256" key="1">
    <source>
        <dbReference type="SAM" id="Phobius"/>
    </source>
</evidence>
<dbReference type="Proteomes" id="UP000231019">
    <property type="component" value="Unassembled WGS sequence"/>
</dbReference>
<sequence>MKLRSLQPQLFFTVTPVSVFIYGLMHNLAEQNTRQHMLHDLNLLKGMLEKSSEGVSEIELNENKNIFWREMLSFFQYQPQYISLNLRKKL</sequence>
<comment type="caution">
    <text evidence="2">The sequence shown here is derived from an EMBL/GenBank/DDBJ whole genome shotgun (WGS) entry which is preliminary data.</text>
</comment>
<reference evidence="2 3" key="1">
    <citation type="submission" date="2017-09" db="EMBL/GenBank/DDBJ databases">
        <title>Depth-based differentiation of microbial function through sediment-hosted aquifers and enrichment of novel symbionts in the deep terrestrial subsurface.</title>
        <authorList>
            <person name="Probst A.J."/>
            <person name="Ladd B."/>
            <person name="Jarett J.K."/>
            <person name="Geller-Mcgrath D.E."/>
            <person name="Sieber C.M."/>
            <person name="Emerson J.B."/>
            <person name="Anantharaman K."/>
            <person name="Thomas B.C."/>
            <person name="Malmstrom R."/>
            <person name="Stieglmeier M."/>
            <person name="Klingl A."/>
            <person name="Woyke T."/>
            <person name="Ryan C.M."/>
            <person name="Banfield J.F."/>
        </authorList>
    </citation>
    <scope>NUCLEOTIDE SEQUENCE [LARGE SCALE GENOMIC DNA]</scope>
    <source>
        <strain evidence="2">CG17_big_fil_post_rev_8_21_14_2_50_48_46</strain>
    </source>
</reference>
<proteinExistence type="predicted"/>
<keyword evidence="1" id="KW-0812">Transmembrane</keyword>
<feature type="transmembrane region" description="Helical" evidence="1">
    <location>
        <begin position="6"/>
        <end position="25"/>
    </location>
</feature>
<organism evidence="2 3">
    <name type="scientific">bacterium (Candidatus Blackallbacteria) CG17_big_fil_post_rev_8_21_14_2_50_48_46</name>
    <dbReference type="NCBI Taxonomy" id="2014261"/>
    <lineage>
        <taxon>Bacteria</taxon>
        <taxon>Candidatus Blackallbacteria</taxon>
    </lineage>
</organism>
<protein>
    <submittedName>
        <fullName evidence="2">Uncharacterized protein</fullName>
    </submittedName>
</protein>
<keyword evidence="1" id="KW-1133">Transmembrane helix</keyword>
<dbReference type="AlphaFoldDB" id="A0A2M7GAP6"/>
<keyword evidence="1" id="KW-0472">Membrane</keyword>
<name>A0A2M7GAP6_9BACT</name>
<gene>
    <name evidence="2" type="ORF">COW36_01825</name>
</gene>
<dbReference type="EMBL" id="PFFQ01000005">
    <property type="protein sequence ID" value="PIW19175.1"/>
    <property type="molecule type" value="Genomic_DNA"/>
</dbReference>
<evidence type="ECO:0000313" key="3">
    <source>
        <dbReference type="Proteomes" id="UP000231019"/>
    </source>
</evidence>